<gene>
    <name evidence="2" type="ORF">S01H4_33105</name>
</gene>
<dbReference type="GO" id="GO:0008270">
    <property type="term" value="F:zinc ion binding"/>
    <property type="evidence" value="ECO:0007669"/>
    <property type="project" value="InterPro"/>
</dbReference>
<feature type="non-terminal residue" evidence="2">
    <location>
        <position position="300"/>
    </location>
</feature>
<name>X1BY45_9ZZZZ</name>
<dbReference type="InterPro" id="IPR007527">
    <property type="entry name" value="Znf_SWIM"/>
</dbReference>
<dbReference type="Gene3D" id="1.10.3380.20">
    <property type="match status" value="1"/>
</dbReference>
<evidence type="ECO:0000259" key="1">
    <source>
        <dbReference type="PROSITE" id="PS50966"/>
    </source>
</evidence>
<feature type="domain" description="SWIM-type" evidence="1">
    <location>
        <begin position="36"/>
        <end position="81"/>
    </location>
</feature>
<dbReference type="PROSITE" id="PS50966">
    <property type="entry name" value="ZF_SWIM"/>
    <property type="match status" value="1"/>
</dbReference>
<proteinExistence type="predicted"/>
<reference evidence="2" key="1">
    <citation type="journal article" date="2014" name="Front. Microbiol.">
        <title>High frequency of phylogenetically diverse reductive dehalogenase-homologous genes in deep subseafloor sedimentary metagenomes.</title>
        <authorList>
            <person name="Kawai M."/>
            <person name="Futagami T."/>
            <person name="Toyoda A."/>
            <person name="Takaki Y."/>
            <person name="Nishi S."/>
            <person name="Hori S."/>
            <person name="Arai W."/>
            <person name="Tsubouchi T."/>
            <person name="Morono Y."/>
            <person name="Uchiyama I."/>
            <person name="Ito T."/>
            <person name="Fujiyama A."/>
            <person name="Inagaki F."/>
            <person name="Takami H."/>
        </authorList>
    </citation>
    <scope>NUCLEOTIDE SEQUENCE</scope>
    <source>
        <strain evidence="2">Expedition CK06-06</strain>
    </source>
</reference>
<accession>X1BY45</accession>
<dbReference type="SUPFAM" id="SSF158702">
    <property type="entry name" value="Sec63 N-terminal domain-like"/>
    <property type="match status" value="1"/>
</dbReference>
<dbReference type="EMBL" id="BART01017378">
    <property type="protein sequence ID" value="GAG77066.1"/>
    <property type="molecule type" value="Genomic_DNA"/>
</dbReference>
<comment type="caution">
    <text evidence="2">The sequence shown here is derived from an EMBL/GenBank/DDBJ whole genome shotgun (WGS) entry which is preliminary data.</text>
</comment>
<dbReference type="AlphaFoldDB" id="X1BY45"/>
<organism evidence="2">
    <name type="scientific">marine sediment metagenome</name>
    <dbReference type="NCBI Taxonomy" id="412755"/>
    <lineage>
        <taxon>unclassified sequences</taxon>
        <taxon>metagenomes</taxon>
        <taxon>ecological metagenomes</taxon>
    </lineage>
</organism>
<sequence>PKKVKHLRSYGKLPVKISKLTNSSIFGYIKTDYGLYSCQFDIETGIKCSCGFVNEISDNYAEHQFSFEFCDHVTAFLLHLIDIPDKNLLKYVEDIIPKTVKNQYILNYLFEKGLIIKNEDNTVKCSQFGKLIIRLYLYPVSGVIIRQKLENNEREILSFKDLIKDAYEVLLAEQRVRDYKLLEPIIEWTDEEALENILDRFKIMPGDLNSVRENLERIITFIGIIANHLSLNGTDQDKMIQIAEIAETLKLRLHYGIREELFDLVLRIENVGRIRARILYNAGYHTTSQIAKESPYILIV</sequence>
<feature type="non-terminal residue" evidence="2">
    <location>
        <position position="1"/>
    </location>
</feature>
<protein>
    <recommendedName>
        <fullName evidence="1">SWIM-type domain-containing protein</fullName>
    </recommendedName>
</protein>
<evidence type="ECO:0000313" key="2">
    <source>
        <dbReference type="EMBL" id="GAG77066.1"/>
    </source>
</evidence>
<dbReference type="Pfam" id="PF21280">
    <property type="entry name" value="Helicase_dom4_arc"/>
    <property type="match status" value="1"/>
</dbReference>
<dbReference type="InterPro" id="IPR048772">
    <property type="entry name" value="Hel308-like_dom4"/>
</dbReference>